<reference evidence="5 6" key="2">
    <citation type="submission" date="2024-03" db="EMBL/GenBank/DDBJ databases">
        <title>The Genome Sequence of Enterococcus sp. DIV2402.</title>
        <authorList>
            <consortium name="The Broad Institute Genomics Platform"/>
            <consortium name="The Broad Institute Microbial Omics Core"/>
            <consortium name="The Broad Institute Genomic Center for Infectious Diseases"/>
            <person name="Earl A."/>
            <person name="Manson A."/>
            <person name="Gilmore M."/>
            <person name="Schwartman J."/>
            <person name="Shea T."/>
            <person name="Abouelleil A."/>
            <person name="Cao P."/>
            <person name="Chapman S."/>
            <person name="Cusick C."/>
            <person name="Young S."/>
            <person name="Neafsey D."/>
            <person name="Nusbaum C."/>
            <person name="Birren B."/>
        </authorList>
    </citation>
    <scope>NUCLEOTIDE SEQUENCE [LARGE SCALE GENOMIC DNA]</scope>
    <source>
        <strain evidence="5 6">DIV2402</strain>
    </source>
</reference>
<proteinExistence type="inferred from homology"/>
<evidence type="ECO:0000313" key="5">
    <source>
        <dbReference type="EMBL" id="WYJ76767.1"/>
    </source>
</evidence>
<comment type="cofactor">
    <cofactor evidence="1 4">
        <name>pyridoxal 5'-phosphate</name>
        <dbReference type="ChEBI" id="CHEBI:597326"/>
    </cofactor>
</comment>
<dbReference type="InterPro" id="IPR006235">
    <property type="entry name" value="OAc-hSer/O-AcSer_sulfhydrylase"/>
</dbReference>
<dbReference type="EMBL" id="CP147251">
    <property type="protein sequence ID" value="WYJ76767.1"/>
    <property type="molecule type" value="Genomic_DNA"/>
</dbReference>
<dbReference type="CDD" id="cd00614">
    <property type="entry name" value="CGS_like"/>
    <property type="match status" value="1"/>
</dbReference>
<dbReference type="Proteomes" id="UP000664701">
    <property type="component" value="Chromosome"/>
</dbReference>
<keyword evidence="3 4" id="KW-0663">Pyridoxal phosphate</keyword>
<dbReference type="PANTHER" id="PTHR43797">
    <property type="entry name" value="HOMOCYSTEINE/CYSTEINE SYNTHASE"/>
    <property type="match status" value="1"/>
</dbReference>
<evidence type="ECO:0000256" key="2">
    <source>
        <dbReference type="ARBA" id="ARBA00009077"/>
    </source>
</evidence>
<name>A0ABZ2SMP4_9ENTE</name>
<sequence>MIAKKGGNTQLKRVLSVTERVRFLLYKKGKGELDMEFETKCLHAGYEPKNGEPRVVPIVQSTTYKYDSAEEIGQLFDLKASGYFYTRLANPTTNAAEEKIAALEGGVGALCTSSGQAATFFAVLNILEAGDHLVSTTSIYGGTYNLFAHTLKKMGIEVTFIDQWSSLEELQQAVQPNTKAIFAETIANPALHVLDIEKFATLAHENQLPLLVDNTFATPYFCRPIEYGADIVIHSTTKYLDGHAVQTGGVIVDSGKFDWNNGKFPQLSTPDVTYHGLVYTEAFGPAAYLAKARVQLMRDLGATPSPQNSFLLNLGMETLAVRMDRHFENAKKVAEFLQERPEVSTVSYPTLATDPSYELAQKYLPNGLCGVVSFEIAAGKEQAAKFLNALTLVSLQVHVADIRTCALHPATSTHRQLSEEELKEVGISAGLVRISCGIENINDILVDLQQALEQLEG</sequence>
<dbReference type="InterPro" id="IPR000277">
    <property type="entry name" value="Cys/Met-Metab_PyrdxlP-dep_enz"/>
</dbReference>
<dbReference type="InterPro" id="IPR015422">
    <property type="entry name" value="PyrdxlP-dep_Trfase_small"/>
</dbReference>
<keyword evidence="6" id="KW-1185">Reference proteome</keyword>
<dbReference type="InterPro" id="IPR015424">
    <property type="entry name" value="PyrdxlP-dep_Trfase"/>
</dbReference>
<evidence type="ECO:0000313" key="6">
    <source>
        <dbReference type="Proteomes" id="UP000664701"/>
    </source>
</evidence>
<evidence type="ECO:0000256" key="4">
    <source>
        <dbReference type="RuleBase" id="RU362118"/>
    </source>
</evidence>
<accession>A0ABZ2SMP4</accession>
<dbReference type="InterPro" id="IPR015421">
    <property type="entry name" value="PyrdxlP-dep_Trfase_major"/>
</dbReference>
<dbReference type="PIRSF" id="PIRSF001434">
    <property type="entry name" value="CGS"/>
    <property type="match status" value="1"/>
</dbReference>
<dbReference type="PANTHER" id="PTHR43797:SF3">
    <property type="entry name" value="O-ACETYLHOMOSERINE SULFHYDRYLASE"/>
    <property type="match status" value="1"/>
</dbReference>
<reference evidence="5 6" key="1">
    <citation type="submission" date="2021-03" db="EMBL/GenBank/DDBJ databases">
        <authorList>
            <person name="Gilmore M.S."/>
            <person name="Schwartzman J."/>
            <person name="Van Tyne D."/>
            <person name="Martin M."/>
            <person name="Earl A.M."/>
            <person name="Manson A.L."/>
            <person name="Straub T."/>
            <person name="Salamzade R."/>
            <person name="Saavedra J."/>
            <person name="Lebreton F."/>
            <person name="Prichula J."/>
            <person name="Schaufler K."/>
            <person name="Gaca A."/>
            <person name="Sgardioli B."/>
            <person name="Wagenaar J."/>
            <person name="Strong T."/>
        </authorList>
    </citation>
    <scope>NUCLEOTIDE SEQUENCE [LARGE SCALE GENOMIC DNA]</scope>
    <source>
        <strain evidence="5 6">DIV2402</strain>
    </source>
</reference>
<organism evidence="5 6">
    <name type="scientific">Candidatus Enterococcus lowellii</name>
    <dbReference type="NCBI Taxonomy" id="2230877"/>
    <lineage>
        <taxon>Bacteria</taxon>
        <taxon>Bacillati</taxon>
        <taxon>Bacillota</taxon>
        <taxon>Bacilli</taxon>
        <taxon>Lactobacillales</taxon>
        <taxon>Enterococcaceae</taxon>
        <taxon>Enterococcus</taxon>
    </lineage>
</organism>
<dbReference type="SUPFAM" id="SSF53383">
    <property type="entry name" value="PLP-dependent transferases"/>
    <property type="match status" value="1"/>
</dbReference>
<evidence type="ECO:0000256" key="1">
    <source>
        <dbReference type="ARBA" id="ARBA00001933"/>
    </source>
</evidence>
<dbReference type="Gene3D" id="3.40.640.10">
    <property type="entry name" value="Type I PLP-dependent aspartate aminotransferase-like (Major domain)"/>
    <property type="match status" value="1"/>
</dbReference>
<dbReference type="NCBIfam" id="TIGR01326">
    <property type="entry name" value="OAH_OAS_sulfhy"/>
    <property type="match status" value="1"/>
</dbReference>
<comment type="similarity">
    <text evidence="2 4">Belongs to the trans-sulfuration enzymes family.</text>
</comment>
<dbReference type="Pfam" id="PF01053">
    <property type="entry name" value="Cys_Met_Meta_PP"/>
    <property type="match status" value="1"/>
</dbReference>
<evidence type="ECO:0000256" key="3">
    <source>
        <dbReference type="ARBA" id="ARBA00022898"/>
    </source>
</evidence>
<dbReference type="Gene3D" id="3.90.1150.10">
    <property type="entry name" value="Aspartate Aminotransferase, domain 1"/>
    <property type="match status" value="1"/>
</dbReference>
<gene>
    <name evidence="5" type="ORF">DOK78_001403</name>
</gene>
<protein>
    <submittedName>
        <fullName evidence="5">O-acetylhomoserine (Thiol)-lyase</fullName>
    </submittedName>
</protein>